<organism evidence="9 10">
    <name type="scientific">[Candida] railenensis</name>
    <dbReference type="NCBI Taxonomy" id="45579"/>
    <lineage>
        <taxon>Eukaryota</taxon>
        <taxon>Fungi</taxon>
        <taxon>Dikarya</taxon>
        <taxon>Ascomycota</taxon>
        <taxon>Saccharomycotina</taxon>
        <taxon>Pichiomycetes</taxon>
        <taxon>Debaryomycetaceae</taxon>
        <taxon>Kurtzmaniella</taxon>
    </lineage>
</organism>
<evidence type="ECO:0000256" key="1">
    <source>
        <dbReference type="ARBA" id="ARBA00004481"/>
    </source>
</evidence>
<dbReference type="PANTHER" id="PTHR12806:SF0">
    <property type="entry name" value="VACUOLAR-SORTING PROTEIN SNF8"/>
    <property type="match status" value="1"/>
</dbReference>
<evidence type="ECO:0000313" key="9">
    <source>
        <dbReference type="EMBL" id="CAH2351559.1"/>
    </source>
</evidence>
<dbReference type="Gene3D" id="1.10.10.10">
    <property type="entry name" value="Winged helix-like DNA-binding domain superfamily/Winged helix DNA-binding domain"/>
    <property type="match status" value="2"/>
</dbReference>
<evidence type="ECO:0000256" key="3">
    <source>
        <dbReference type="ARBA" id="ARBA00009834"/>
    </source>
</evidence>
<name>A0A9P0VXI3_9ASCO</name>
<accession>A0A9P0VXI3</accession>
<evidence type="ECO:0000256" key="8">
    <source>
        <dbReference type="ARBA" id="ARBA00023136"/>
    </source>
</evidence>
<keyword evidence="10" id="KW-1185">Reference proteome</keyword>
<keyword evidence="5" id="KW-0963">Cytoplasm</keyword>
<evidence type="ECO:0000256" key="2">
    <source>
        <dbReference type="ARBA" id="ARBA00004496"/>
    </source>
</evidence>
<evidence type="ECO:0000256" key="7">
    <source>
        <dbReference type="ARBA" id="ARBA00022927"/>
    </source>
</evidence>
<dbReference type="Gene3D" id="6.10.140.180">
    <property type="match status" value="1"/>
</dbReference>
<gene>
    <name evidence="9" type="ORF">CLIB1423_04S00738</name>
</gene>
<keyword evidence="8" id="KW-0472">Membrane</keyword>
<dbReference type="OrthoDB" id="283883at2759"/>
<evidence type="ECO:0000313" key="10">
    <source>
        <dbReference type="Proteomes" id="UP000837801"/>
    </source>
</evidence>
<keyword evidence="7" id="KW-0653">Protein transport</keyword>
<keyword evidence="6" id="KW-0967">Endosome</keyword>
<dbReference type="SUPFAM" id="SSF46785">
    <property type="entry name" value="Winged helix' DNA-binding domain"/>
    <property type="match status" value="2"/>
</dbReference>
<reference evidence="9" key="1">
    <citation type="submission" date="2022-03" db="EMBL/GenBank/DDBJ databases">
        <authorList>
            <person name="Legras J.-L."/>
            <person name="Devillers H."/>
            <person name="Grondin C."/>
        </authorList>
    </citation>
    <scope>NUCLEOTIDE SEQUENCE</scope>
    <source>
        <strain evidence="9">CLIB 1423</strain>
    </source>
</reference>
<dbReference type="InterPro" id="IPR036388">
    <property type="entry name" value="WH-like_DNA-bd_sf"/>
</dbReference>
<dbReference type="AlphaFoldDB" id="A0A9P0VXI3"/>
<dbReference type="FunFam" id="1.10.10.10:FF:000397">
    <property type="entry name" value="Vacuolar-sorting protein SNF8"/>
    <property type="match status" value="1"/>
</dbReference>
<proteinExistence type="inferred from homology"/>
<keyword evidence="4" id="KW-0813">Transport</keyword>
<dbReference type="EMBL" id="CAKXYY010000004">
    <property type="protein sequence ID" value="CAH2351559.1"/>
    <property type="molecule type" value="Genomic_DNA"/>
</dbReference>
<dbReference type="InterPro" id="IPR016689">
    <property type="entry name" value="ESCRT-2_cplx_Snf8"/>
</dbReference>
<comment type="subcellular location">
    <subcellularLocation>
        <location evidence="2">Cytoplasm</location>
    </subcellularLocation>
    <subcellularLocation>
        <location evidence="1">Endosome membrane</location>
        <topology evidence="1">Peripheral membrane protein</topology>
    </subcellularLocation>
</comment>
<comment type="similarity">
    <text evidence="3">Belongs to the SNF8 family.</text>
</comment>
<protein>
    <submittedName>
        <fullName evidence="9">Vacuolar-sorting protein Snf8p</fullName>
    </submittedName>
</protein>
<dbReference type="GO" id="GO:0000814">
    <property type="term" value="C:ESCRT II complex"/>
    <property type="evidence" value="ECO:0007669"/>
    <property type="project" value="InterPro"/>
</dbReference>
<comment type="caution">
    <text evidence="9">The sequence shown here is derived from an EMBL/GenBank/DDBJ whole genome shotgun (WGS) entry which is preliminary data.</text>
</comment>
<dbReference type="InterPro" id="IPR040608">
    <property type="entry name" value="Snf8/Vps36"/>
</dbReference>
<evidence type="ECO:0000256" key="4">
    <source>
        <dbReference type="ARBA" id="ARBA00022448"/>
    </source>
</evidence>
<dbReference type="PANTHER" id="PTHR12806">
    <property type="entry name" value="EAP30 SUBUNIT OF ELL COMPLEX"/>
    <property type="match status" value="1"/>
</dbReference>
<sequence>MNFQRDEYYQVGKNITRRQEDQLSTQLAVFKSALVNFASDHGEEIIHNLEFRTKFTQMCQSVGVDPLNLQIMTSGSSGGAGSANKSNNNNNNNGGGEIALAVRVVEECHKTRDANGGLISFKELLLRLKGEDDTSGSSNSNINVTEQDITQCLTKLNSLGNGYETLNISGKKWLKFTNNVSNDHKRVYELCEFMGGMVTYRLLRDNYQWDQVRCKTVIDEMIMKGFLWVDQGESETQFWEPSWLSV</sequence>
<dbReference type="InterPro" id="IPR036390">
    <property type="entry name" value="WH_DNA-bd_sf"/>
</dbReference>
<dbReference type="Pfam" id="PF04157">
    <property type="entry name" value="EAP30"/>
    <property type="match status" value="1"/>
</dbReference>
<evidence type="ECO:0000256" key="6">
    <source>
        <dbReference type="ARBA" id="ARBA00022753"/>
    </source>
</evidence>
<dbReference type="GO" id="GO:0043328">
    <property type="term" value="P:protein transport to vacuole involved in ubiquitin-dependent protein catabolic process via the multivesicular body sorting pathway"/>
    <property type="evidence" value="ECO:0007669"/>
    <property type="project" value="TreeGrafter"/>
</dbReference>
<evidence type="ECO:0000256" key="5">
    <source>
        <dbReference type="ARBA" id="ARBA00022490"/>
    </source>
</evidence>
<dbReference type="Proteomes" id="UP000837801">
    <property type="component" value="Unassembled WGS sequence"/>
</dbReference>